<dbReference type="InterPro" id="IPR022228">
    <property type="entry name" value="DUF3755"/>
</dbReference>
<dbReference type="InterPro" id="IPR001005">
    <property type="entry name" value="SANT/Myb"/>
</dbReference>
<dbReference type="Gene3D" id="1.10.10.60">
    <property type="entry name" value="Homeodomain-like"/>
    <property type="match status" value="1"/>
</dbReference>
<gene>
    <name evidence="2" type="ORF">GIB67_035524</name>
</gene>
<feature type="compositionally biased region" description="Polar residues" evidence="1">
    <location>
        <begin position="1"/>
        <end position="31"/>
    </location>
</feature>
<feature type="region of interest" description="Disordered" evidence="1">
    <location>
        <begin position="1"/>
        <end position="33"/>
    </location>
</feature>
<dbReference type="Proteomes" id="UP000541444">
    <property type="component" value="Unassembled WGS sequence"/>
</dbReference>
<dbReference type="AlphaFoldDB" id="A0A7J7MC28"/>
<feature type="region of interest" description="Disordered" evidence="1">
    <location>
        <begin position="88"/>
        <end position="116"/>
    </location>
</feature>
<name>A0A7J7MC28_9MAGN</name>
<feature type="compositionally biased region" description="Basic and acidic residues" evidence="1">
    <location>
        <begin position="88"/>
        <end position="100"/>
    </location>
</feature>
<evidence type="ECO:0000313" key="2">
    <source>
        <dbReference type="EMBL" id="KAF6152456.1"/>
    </source>
</evidence>
<evidence type="ECO:0000256" key="1">
    <source>
        <dbReference type="SAM" id="MobiDB-lite"/>
    </source>
</evidence>
<dbReference type="InterPro" id="IPR009057">
    <property type="entry name" value="Homeodomain-like_sf"/>
</dbReference>
<sequence length="244" mass="27246">MAASTDPSPNQEEGSNSLSVAETSGRSSLNHNPGIALDWTVEEQSLLEDGLTKYASKSSLIRYAKIALQLQDKTVRDVALRCRWMTKKENSKRRKDEHNLAKKNRDKKDRVTDPSLRTTARPNVLSYASTFIPDDGDGLSFLEIGGVTGQLLEQNDQVFNQISANFGSLKIQENINLLCQTRDNIFTILSTLNDIPGTARQMPALPVRLNDELAHIILPRMTLRHHNLSLFHPLVGRGDNTILM</sequence>
<evidence type="ECO:0008006" key="4">
    <source>
        <dbReference type="Google" id="ProtNLM"/>
    </source>
</evidence>
<dbReference type="SUPFAM" id="SSF46689">
    <property type="entry name" value="Homeodomain-like"/>
    <property type="match status" value="1"/>
</dbReference>
<dbReference type="OrthoDB" id="19768at2759"/>
<protein>
    <recommendedName>
        <fullName evidence="4">Myb-like domain-containing protein</fullName>
    </recommendedName>
</protein>
<dbReference type="PANTHER" id="PTHR14000">
    <property type="entry name" value="FINGER CCCH DOMAIN PROTEIN, PUTATIVE (DUF3755)-RELATED"/>
    <property type="match status" value="1"/>
</dbReference>
<dbReference type="CDD" id="cd00167">
    <property type="entry name" value="SANT"/>
    <property type="match status" value="1"/>
</dbReference>
<dbReference type="PANTHER" id="PTHR14000:SF1">
    <property type="entry name" value="HISTONE H2A DEUBIQUITINASE (DUF3755)"/>
    <property type="match status" value="1"/>
</dbReference>
<evidence type="ECO:0000313" key="3">
    <source>
        <dbReference type="Proteomes" id="UP000541444"/>
    </source>
</evidence>
<keyword evidence="3" id="KW-1185">Reference proteome</keyword>
<comment type="caution">
    <text evidence="2">The sequence shown here is derived from an EMBL/GenBank/DDBJ whole genome shotgun (WGS) entry which is preliminary data.</text>
</comment>
<reference evidence="2 3" key="1">
    <citation type="journal article" date="2020" name="IScience">
        <title>Genome Sequencing of the Endangered Kingdonia uniflora (Circaeasteraceae, Ranunculales) Reveals Potential Mechanisms of Evolutionary Specialization.</title>
        <authorList>
            <person name="Sun Y."/>
            <person name="Deng T."/>
            <person name="Zhang A."/>
            <person name="Moore M.J."/>
            <person name="Landis J.B."/>
            <person name="Lin N."/>
            <person name="Zhang H."/>
            <person name="Zhang X."/>
            <person name="Huang J."/>
            <person name="Zhang X."/>
            <person name="Sun H."/>
            <person name="Wang H."/>
        </authorList>
    </citation>
    <scope>NUCLEOTIDE SEQUENCE [LARGE SCALE GENOMIC DNA]</scope>
    <source>
        <strain evidence="2">TB1705</strain>
        <tissue evidence="2">Leaf</tissue>
    </source>
</reference>
<dbReference type="Pfam" id="PF12579">
    <property type="entry name" value="DUF3755"/>
    <property type="match status" value="1"/>
</dbReference>
<proteinExistence type="predicted"/>
<accession>A0A7J7MC28</accession>
<dbReference type="EMBL" id="JACGCM010001629">
    <property type="protein sequence ID" value="KAF6152456.1"/>
    <property type="molecule type" value="Genomic_DNA"/>
</dbReference>
<organism evidence="2 3">
    <name type="scientific">Kingdonia uniflora</name>
    <dbReference type="NCBI Taxonomy" id="39325"/>
    <lineage>
        <taxon>Eukaryota</taxon>
        <taxon>Viridiplantae</taxon>
        <taxon>Streptophyta</taxon>
        <taxon>Embryophyta</taxon>
        <taxon>Tracheophyta</taxon>
        <taxon>Spermatophyta</taxon>
        <taxon>Magnoliopsida</taxon>
        <taxon>Ranunculales</taxon>
        <taxon>Circaeasteraceae</taxon>
        <taxon>Kingdonia</taxon>
    </lineage>
</organism>